<dbReference type="SMART" id="SM00850">
    <property type="entry name" value="LytTR"/>
    <property type="match status" value="1"/>
</dbReference>
<reference evidence="4" key="1">
    <citation type="submission" date="2018-08" db="EMBL/GenBank/DDBJ databases">
        <authorList>
            <person name="Chevrot R."/>
        </authorList>
    </citation>
    <scope>NUCLEOTIDE SEQUENCE [LARGE SCALE GENOMIC DNA]</scope>
</reference>
<evidence type="ECO:0000313" key="3">
    <source>
        <dbReference type="EMBL" id="SYX87700.1"/>
    </source>
</evidence>
<proteinExistence type="predicted"/>
<name>A0A383RL48_PAEAL</name>
<organism evidence="3 4">
    <name type="scientific">Paenibacillus alvei</name>
    <name type="common">Bacillus alvei</name>
    <dbReference type="NCBI Taxonomy" id="44250"/>
    <lineage>
        <taxon>Bacteria</taxon>
        <taxon>Bacillati</taxon>
        <taxon>Bacillota</taxon>
        <taxon>Bacilli</taxon>
        <taxon>Bacillales</taxon>
        <taxon>Paenibacillaceae</taxon>
        <taxon>Paenibacillus</taxon>
    </lineage>
</organism>
<dbReference type="RefSeq" id="WP_138187790.1">
    <property type="nucleotide sequence ID" value="NZ_LS992241.1"/>
</dbReference>
<protein>
    <recommendedName>
        <fullName evidence="1">HTH LytTR-type domain-containing protein</fullName>
    </recommendedName>
</protein>
<evidence type="ECO:0000259" key="1">
    <source>
        <dbReference type="SMART" id="SM00850"/>
    </source>
</evidence>
<evidence type="ECO:0000313" key="2">
    <source>
        <dbReference type="EMBL" id="SYX85877.1"/>
    </source>
</evidence>
<dbReference type="AlphaFoldDB" id="A0A383RL48"/>
<dbReference type="EMBL" id="LS992241">
    <property type="protein sequence ID" value="SYX85877.1"/>
    <property type="molecule type" value="Genomic_DNA"/>
</dbReference>
<dbReference type="GO" id="GO:0003677">
    <property type="term" value="F:DNA binding"/>
    <property type="evidence" value="ECO:0007669"/>
    <property type="project" value="InterPro"/>
</dbReference>
<evidence type="ECO:0000313" key="4">
    <source>
        <dbReference type="Proteomes" id="UP000304148"/>
    </source>
</evidence>
<dbReference type="Gene3D" id="2.40.50.1020">
    <property type="entry name" value="LytTr DNA-binding domain"/>
    <property type="match status" value="1"/>
</dbReference>
<sequence>MKITVSIDPSGEEGLIMISVKNVLYLEYEKSVNRVLVHTRYHHYFLPGPTKFWVTGLNNSGFFLRFVDRTNAVNLQNILRIDKTRKSITFKGSTKTCVISRRMLNQIVDEFMKIK</sequence>
<dbReference type="InterPro" id="IPR007492">
    <property type="entry name" value="LytTR_DNA-bd_dom"/>
</dbReference>
<accession>A0A383RL48</accession>
<dbReference type="Pfam" id="PF04397">
    <property type="entry name" value="LytTR"/>
    <property type="match status" value="1"/>
</dbReference>
<gene>
    <name evidence="2" type="ORF">PBLR_14299</name>
    <name evidence="3" type="ORF">PBLR_20044</name>
</gene>
<feature type="domain" description="HTH LytTR-type" evidence="1">
    <location>
        <begin position="13"/>
        <end position="112"/>
    </location>
</feature>
<dbReference type="Proteomes" id="UP000304148">
    <property type="component" value="Chromosome"/>
</dbReference>
<dbReference type="EMBL" id="LS992241">
    <property type="protein sequence ID" value="SYX87700.1"/>
    <property type="molecule type" value="Genomic_DNA"/>
</dbReference>
<reference evidence="3" key="2">
    <citation type="submission" date="2018-08" db="EMBL/GenBank/DDBJ databases">
        <authorList>
            <person name="Ferrada E.E."/>
            <person name="Latorre B.A."/>
        </authorList>
    </citation>
    <scope>NUCLEOTIDE SEQUENCE</scope>
    <source>
        <strain evidence="3">Paenibacillus B-LR1</strain>
    </source>
</reference>